<dbReference type="KEGG" id="kim:G3T16_03485"/>
<dbReference type="Proteomes" id="UP000477680">
    <property type="component" value="Chromosome"/>
</dbReference>
<dbReference type="PANTHER" id="PTHR33361:SF2">
    <property type="entry name" value="DUF885 DOMAIN-CONTAINING PROTEIN"/>
    <property type="match status" value="1"/>
</dbReference>
<name>A0A6C0TY82_9GAMM</name>
<dbReference type="InterPro" id="IPR006311">
    <property type="entry name" value="TAT_signal"/>
</dbReference>
<organism evidence="1 2">
    <name type="scientific">Kineobactrum salinum</name>
    <dbReference type="NCBI Taxonomy" id="2708301"/>
    <lineage>
        <taxon>Bacteria</taxon>
        <taxon>Pseudomonadati</taxon>
        <taxon>Pseudomonadota</taxon>
        <taxon>Gammaproteobacteria</taxon>
        <taxon>Cellvibrionales</taxon>
        <taxon>Halieaceae</taxon>
        <taxon>Kineobactrum</taxon>
    </lineage>
</organism>
<dbReference type="PANTHER" id="PTHR33361">
    <property type="entry name" value="GLR0591 PROTEIN"/>
    <property type="match status" value="1"/>
</dbReference>
<accession>A0A6C0TY82</accession>
<protein>
    <submittedName>
        <fullName evidence="1">DUF885 family protein</fullName>
    </submittedName>
</protein>
<dbReference type="RefSeq" id="WP_163493848.1">
    <property type="nucleotide sequence ID" value="NZ_CP048711.1"/>
</dbReference>
<sequence>MTSSYERLSMSRRHFLSGMLAAAIVPGAMGRASTPSESSDLGRVLELIFRERLQMFPELATYVGLDKGDNSGLKHRLNDYSLEGRAAQKGQVKQHLRQLAQLDTAAFSSEDVINFEAVTAALKSEEAVGSQFSYGSPTSPKPYVISHLTGALNSVPSKLDERHTIASRDDAEAYLNRLEAFANALEDELGCLSHDVAQGVIPPDFVLARSIEQMQAFVAEQPASSILVAGLRRKLADSGLDGDYLNKAERIVDKSIMPAASRQLEALTALAGRAKADAGVWRLPGGDKYYEVSLANHTTTRLDSETLHQMGLDMVADLGAQLDESLGKLGMGSGTLSARIYSLLSDPTLAMPDTEQGRRQYLAAIEKKIAEISRRMPRFFHDIPETPLDIRAVPPFLEAGAPAAYYEDPPFVGEGPGVFYIKLGDLASAPLWLITTTIFHEALPGHHLQVASQMNIHSLPAIRKILWSAGYGEGWGLYAEQLADELGIYEDDPLGRIGYLLTTMLRACRLVVDTGLHAKRWGREQAIAWMADQGGLPTGLATNEVERYCVWPGQACSYMVGKVEWLRLRAYAERRLGSRFDIRDFHSATISIGAVPLTVLADVVERYVQRTLQSPSA</sequence>
<evidence type="ECO:0000313" key="1">
    <source>
        <dbReference type="EMBL" id="QIB64598.1"/>
    </source>
</evidence>
<dbReference type="Pfam" id="PF05960">
    <property type="entry name" value="DUF885"/>
    <property type="match status" value="1"/>
</dbReference>
<gene>
    <name evidence="1" type="ORF">G3T16_03485</name>
</gene>
<evidence type="ECO:0000313" key="2">
    <source>
        <dbReference type="Proteomes" id="UP000477680"/>
    </source>
</evidence>
<dbReference type="EMBL" id="CP048711">
    <property type="protein sequence ID" value="QIB64598.1"/>
    <property type="molecule type" value="Genomic_DNA"/>
</dbReference>
<reference evidence="1 2" key="1">
    <citation type="submission" date="2020-02" db="EMBL/GenBank/DDBJ databases">
        <title>Genome sequencing for Kineobactrum sp. M2.</title>
        <authorList>
            <person name="Park S.-J."/>
        </authorList>
    </citation>
    <scope>NUCLEOTIDE SEQUENCE [LARGE SCALE GENOMIC DNA]</scope>
    <source>
        <strain evidence="1 2">M2</strain>
    </source>
</reference>
<keyword evidence="2" id="KW-1185">Reference proteome</keyword>
<dbReference type="InterPro" id="IPR010281">
    <property type="entry name" value="DUF885"/>
</dbReference>
<dbReference type="PROSITE" id="PS51318">
    <property type="entry name" value="TAT"/>
    <property type="match status" value="1"/>
</dbReference>
<proteinExistence type="predicted"/>
<dbReference type="AlphaFoldDB" id="A0A6C0TY82"/>